<dbReference type="AlphaFoldDB" id="A0AAU3GV25"/>
<organism evidence="3">
    <name type="scientific">Streptomyces sp. NBC_01401</name>
    <dbReference type="NCBI Taxonomy" id="2903854"/>
    <lineage>
        <taxon>Bacteria</taxon>
        <taxon>Bacillati</taxon>
        <taxon>Actinomycetota</taxon>
        <taxon>Actinomycetes</taxon>
        <taxon>Kitasatosporales</taxon>
        <taxon>Streptomycetaceae</taxon>
        <taxon>Streptomyces</taxon>
    </lineage>
</organism>
<keyword evidence="1" id="KW-0560">Oxidoreductase</keyword>
<evidence type="ECO:0000259" key="2">
    <source>
        <dbReference type="Pfam" id="PF00248"/>
    </source>
</evidence>
<dbReference type="InterPro" id="IPR036812">
    <property type="entry name" value="NAD(P)_OxRdtase_dom_sf"/>
</dbReference>
<accession>A0AAU3GV25</accession>
<protein>
    <submittedName>
        <fullName evidence="3">Aldo/keto reductase</fullName>
    </submittedName>
</protein>
<dbReference type="Gene3D" id="3.20.20.100">
    <property type="entry name" value="NADP-dependent oxidoreductase domain"/>
    <property type="match status" value="1"/>
</dbReference>
<feature type="domain" description="NADP-dependent oxidoreductase" evidence="2">
    <location>
        <begin position="13"/>
        <end position="298"/>
    </location>
</feature>
<gene>
    <name evidence="3" type="ORF">OG626_19955</name>
</gene>
<evidence type="ECO:0000256" key="1">
    <source>
        <dbReference type="ARBA" id="ARBA00023002"/>
    </source>
</evidence>
<name>A0AAU3GV25_9ACTN</name>
<dbReference type="PANTHER" id="PTHR43625">
    <property type="entry name" value="AFLATOXIN B1 ALDEHYDE REDUCTASE"/>
    <property type="match status" value="1"/>
</dbReference>
<dbReference type="GO" id="GO:0016491">
    <property type="term" value="F:oxidoreductase activity"/>
    <property type="evidence" value="ECO:0007669"/>
    <property type="project" value="UniProtKB-KW"/>
</dbReference>
<dbReference type="InterPro" id="IPR050791">
    <property type="entry name" value="Aldo-Keto_reductase"/>
</dbReference>
<dbReference type="PANTHER" id="PTHR43625:SF40">
    <property type="entry name" value="ALDO-KETO REDUCTASE YAKC [NADP(+)]"/>
    <property type="match status" value="1"/>
</dbReference>
<dbReference type="EMBL" id="CP109535">
    <property type="protein sequence ID" value="WTY97010.1"/>
    <property type="molecule type" value="Genomic_DNA"/>
</dbReference>
<dbReference type="Pfam" id="PF00248">
    <property type="entry name" value="Aldo_ket_red"/>
    <property type="match status" value="1"/>
</dbReference>
<reference evidence="3" key="1">
    <citation type="submission" date="2022-10" db="EMBL/GenBank/DDBJ databases">
        <title>The complete genomes of actinobacterial strains from the NBC collection.</title>
        <authorList>
            <person name="Joergensen T.S."/>
            <person name="Alvarez Arevalo M."/>
            <person name="Sterndorff E.B."/>
            <person name="Faurdal D."/>
            <person name="Vuksanovic O."/>
            <person name="Mourched A.-S."/>
            <person name="Charusanti P."/>
            <person name="Shaw S."/>
            <person name="Blin K."/>
            <person name="Weber T."/>
        </authorList>
    </citation>
    <scope>NUCLEOTIDE SEQUENCE</scope>
    <source>
        <strain evidence="3">NBC_01401</strain>
    </source>
</reference>
<evidence type="ECO:0000313" key="3">
    <source>
        <dbReference type="EMBL" id="WTY97010.1"/>
    </source>
</evidence>
<proteinExistence type="predicted"/>
<dbReference type="SUPFAM" id="SSF51430">
    <property type="entry name" value="NAD(P)-linked oxidoreductase"/>
    <property type="match status" value="1"/>
</dbReference>
<sequence>MEPGRGAAVKSARLGLGCLALGGSYGPVDSTCAVRLIHQALDAGVVLLDAAGDTAGGMVQRIVGQAVAGRRDEVAIAAHSRLSGAEGMAPTTPAKACEQILRRIDVDYFDLFYLHLGGSRMPVEETIGTAAALVEAGKVGALGISGISPEQLLRAHTIHPLASLAVEYSLLERGAERELLPLARRLGLIVAAGRPLARGLLTGRIASCAELGPADARMADPRFATDRLASVRELLAELEATAARLNLGAARLALAWLLSRGEEVLPLPGTSDQVHLEMNLSARRIELSEEVAETLTALFEPVREPGE</sequence>
<dbReference type="InterPro" id="IPR023210">
    <property type="entry name" value="NADP_OxRdtase_dom"/>
</dbReference>
<dbReference type="GO" id="GO:0005737">
    <property type="term" value="C:cytoplasm"/>
    <property type="evidence" value="ECO:0007669"/>
    <property type="project" value="TreeGrafter"/>
</dbReference>